<dbReference type="EMBL" id="JBBPFD010000007">
    <property type="protein sequence ID" value="KAK7918710.1"/>
    <property type="molecule type" value="Genomic_DNA"/>
</dbReference>
<keyword evidence="2" id="KW-1185">Reference proteome</keyword>
<evidence type="ECO:0000313" key="2">
    <source>
        <dbReference type="Proteomes" id="UP001460270"/>
    </source>
</evidence>
<dbReference type="AlphaFoldDB" id="A0AAW0P6I5"/>
<proteinExistence type="predicted"/>
<name>A0AAW0P6I5_9GOBI</name>
<protein>
    <submittedName>
        <fullName evidence="1">Uncharacterized protein</fullName>
    </submittedName>
</protein>
<comment type="caution">
    <text evidence="1">The sequence shown here is derived from an EMBL/GenBank/DDBJ whole genome shotgun (WGS) entry which is preliminary data.</text>
</comment>
<gene>
    <name evidence="1" type="ORF">WMY93_009994</name>
</gene>
<evidence type="ECO:0000313" key="1">
    <source>
        <dbReference type="EMBL" id="KAK7918710.1"/>
    </source>
</evidence>
<dbReference type="Proteomes" id="UP001460270">
    <property type="component" value="Unassembled WGS sequence"/>
</dbReference>
<reference evidence="2" key="1">
    <citation type="submission" date="2024-04" db="EMBL/GenBank/DDBJ databases">
        <title>Salinicola lusitanus LLJ914,a marine bacterium isolated from the Okinawa Trough.</title>
        <authorList>
            <person name="Li J."/>
        </authorList>
    </citation>
    <scope>NUCLEOTIDE SEQUENCE [LARGE SCALE GENOMIC DNA]</scope>
</reference>
<organism evidence="1 2">
    <name type="scientific">Mugilogobius chulae</name>
    <name type="common">yellowstripe goby</name>
    <dbReference type="NCBI Taxonomy" id="88201"/>
    <lineage>
        <taxon>Eukaryota</taxon>
        <taxon>Metazoa</taxon>
        <taxon>Chordata</taxon>
        <taxon>Craniata</taxon>
        <taxon>Vertebrata</taxon>
        <taxon>Euteleostomi</taxon>
        <taxon>Actinopterygii</taxon>
        <taxon>Neopterygii</taxon>
        <taxon>Teleostei</taxon>
        <taxon>Neoteleostei</taxon>
        <taxon>Acanthomorphata</taxon>
        <taxon>Gobiaria</taxon>
        <taxon>Gobiiformes</taxon>
        <taxon>Gobioidei</taxon>
        <taxon>Gobiidae</taxon>
        <taxon>Gobionellinae</taxon>
        <taxon>Mugilogobius</taxon>
    </lineage>
</organism>
<accession>A0AAW0P6I5</accession>
<sequence length="71" mass="8122">MELRSNIQLGRLYRLINQLLRRHPVSNHSSANHLEFSSPLQPIGASGLNSKEKPEFLSLPLDMLLELKLKM</sequence>